<keyword evidence="5 7" id="KW-0408">Iron</keyword>
<dbReference type="EMBL" id="JBFXLU010000090">
    <property type="protein sequence ID" value="KAL2843359.1"/>
    <property type="molecule type" value="Genomic_DNA"/>
</dbReference>
<comment type="cofactor">
    <cofactor evidence="1">
        <name>heme</name>
        <dbReference type="ChEBI" id="CHEBI:30413"/>
    </cofactor>
</comment>
<evidence type="ECO:0000313" key="9">
    <source>
        <dbReference type="EMBL" id="KAL2843359.1"/>
    </source>
</evidence>
<keyword evidence="6 7" id="KW-0503">Monooxygenase</keyword>
<dbReference type="PRINTS" id="PR00463">
    <property type="entry name" value="EP450I"/>
</dbReference>
<gene>
    <name evidence="9" type="ORF">BJY01DRAFT_264258</name>
</gene>
<dbReference type="InterPro" id="IPR001128">
    <property type="entry name" value="Cyt_P450"/>
</dbReference>
<reference evidence="9 10" key="1">
    <citation type="submission" date="2024-07" db="EMBL/GenBank/DDBJ databases">
        <title>Section-level genome sequencing and comparative genomics of Aspergillus sections Usti and Cavernicolus.</title>
        <authorList>
            <consortium name="Lawrence Berkeley National Laboratory"/>
            <person name="Nybo J.L."/>
            <person name="Vesth T.C."/>
            <person name="Theobald S."/>
            <person name="Frisvad J.C."/>
            <person name="Larsen T.O."/>
            <person name="Kjaerboelling I."/>
            <person name="Rothschild-Mancinelli K."/>
            <person name="Lyhne E.K."/>
            <person name="Kogle M.E."/>
            <person name="Barry K."/>
            <person name="Clum A."/>
            <person name="Na H."/>
            <person name="Ledsgaard L."/>
            <person name="Lin J."/>
            <person name="Lipzen A."/>
            <person name="Kuo A."/>
            <person name="Riley R."/>
            <person name="Mondo S."/>
            <person name="Labutti K."/>
            <person name="Haridas S."/>
            <person name="Pangalinan J."/>
            <person name="Salamov A.A."/>
            <person name="Simmons B.A."/>
            <person name="Magnuson J.K."/>
            <person name="Chen J."/>
            <person name="Drula E."/>
            <person name="Henrissat B."/>
            <person name="Wiebenga A."/>
            <person name="Lubbers R.J."/>
            <person name="Gomes A.C."/>
            <person name="Makela M.R."/>
            <person name="Stajich J."/>
            <person name="Grigoriev I.V."/>
            <person name="Mortensen U.H."/>
            <person name="De Vries R.P."/>
            <person name="Baker S.E."/>
            <person name="Andersen M.R."/>
        </authorList>
    </citation>
    <scope>NUCLEOTIDE SEQUENCE [LARGE SCALE GENOMIC DNA]</scope>
    <source>
        <strain evidence="9 10">CBS 123904</strain>
    </source>
</reference>
<keyword evidence="4 7" id="KW-0560">Oxidoreductase</keyword>
<protein>
    <submittedName>
        <fullName evidence="9">Cytochrome P450</fullName>
    </submittedName>
</protein>
<dbReference type="Gene3D" id="1.10.630.10">
    <property type="entry name" value="Cytochrome P450"/>
    <property type="match status" value="1"/>
</dbReference>
<accession>A0ABR4JUU6</accession>
<evidence type="ECO:0000256" key="6">
    <source>
        <dbReference type="ARBA" id="ARBA00023033"/>
    </source>
</evidence>
<dbReference type="PROSITE" id="PS00086">
    <property type="entry name" value="CYTOCHROME_P450"/>
    <property type="match status" value="1"/>
</dbReference>
<keyword evidence="7" id="KW-0349">Heme</keyword>
<dbReference type="PRINTS" id="PR00385">
    <property type="entry name" value="P450"/>
</dbReference>
<dbReference type="InterPro" id="IPR017972">
    <property type="entry name" value="Cyt_P450_CS"/>
</dbReference>
<dbReference type="Pfam" id="PF00067">
    <property type="entry name" value="p450"/>
    <property type="match status" value="1"/>
</dbReference>
<feature type="chain" id="PRO_5045989097" evidence="8">
    <location>
        <begin position="26"/>
        <end position="525"/>
    </location>
</feature>
<feature type="signal peptide" evidence="8">
    <location>
        <begin position="1"/>
        <end position="25"/>
    </location>
</feature>
<evidence type="ECO:0000256" key="8">
    <source>
        <dbReference type="SAM" id="SignalP"/>
    </source>
</evidence>
<evidence type="ECO:0000313" key="10">
    <source>
        <dbReference type="Proteomes" id="UP001610446"/>
    </source>
</evidence>
<evidence type="ECO:0000256" key="1">
    <source>
        <dbReference type="ARBA" id="ARBA00001971"/>
    </source>
</evidence>
<name>A0ABR4JUU6_9EURO</name>
<evidence type="ECO:0000256" key="4">
    <source>
        <dbReference type="ARBA" id="ARBA00023002"/>
    </source>
</evidence>
<dbReference type="SUPFAM" id="SSF48264">
    <property type="entry name" value="Cytochrome P450"/>
    <property type="match status" value="1"/>
</dbReference>
<dbReference type="InterPro" id="IPR002401">
    <property type="entry name" value="Cyt_P450_E_grp-I"/>
</dbReference>
<organism evidence="9 10">
    <name type="scientific">Aspergillus pseudoustus</name>
    <dbReference type="NCBI Taxonomy" id="1810923"/>
    <lineage>
        <taxon>Eukaryota</taxon>
        <taxon>Fungi</taxon>
        <taxon>Dikarya</taxon>
        <taxon>Ascomycota</taxon>
        <taxon>Pezizomycotina</taxon>
        <taxon>Eurotiomycetes</taxon>
        <taxon>Eurotiomycetidae</taxon>
        <taxon>Eurotiales</taxon>
        <taxon>Aspergillaceae</taxon>
        <taxon>Aspergillus</taxon>
        <taxon>Aspergillus subgen. Nidulantes</taxon>
    </lineage>
</organism>
<evidence type="ECO:0000256" key="7">
    <source>
        <dbReference type="RuleBase" id="RU000461"/>
    </source>
</evidence>
<dbReference type="PANTHER" id="PTHR46300:SF2">
    <property type="entry name" value="CYTOCHROME P450 MONOOXYGENASE ALNH-RELATED"/>
    <property type="match status" value="1"/>
</dbReference>
<dbReference type="InterPro" id="IPR036396">
    <property type="entry name" value="Cyt_P450_sf"/>
</dbReference>
<proteinExistence type="inferred from homology"/>
<comment type="caution">
    <text evidence="9">The sequence shown here is derived from an EMBL/GenBank/DDBJ whole genome shotgun (WGS) entry which is preliminary data.</text>
</comment>
<keyword evidence="10" id="KW-1185">Reference proteome</keyword>
<sequence length="525" mass="59151">MDHFSPVWSVVAFLFIVLVAQSVIASRRPQNFPPGPPVLAVVGNLHQLPRRKTFLKHHEWTKKYGSMIGLKLGPANVVILNSYKHVKELFDKKGSIYSSRPDNYIGGDLICPNDVHILLAQHGPGWRVLRKAVQALLNVSAVDALFPIQNAEATQTLCQLLDDPDGYYDHIRRYSTAVILASVFGQRGAEFDSPKVQALYHAQDRFTAILEPGAAPPVDAFPFLKLIPEFLAPWKKEAREIRQEQRALYFELMRETKERINDQKITGCFMERLLRDQERLGLDDEHMAYLGGILMEAGSDTTASTLLSFILALTKHPEVLEKAQSEVDSICGSDRSPTYADIENLKYLKCCMDETLRWRPVAPGGIPHTLTEDDHYAGYFLPKGTILFANAWAIHNDENEYESPEKFIPERFCDNKFGCRPGKVDTLEDHRRITYGFGAGRRVCPGQRLAENSLMLNMAKLVWLFNILPGSGGGGDLSVETGYTDGFLIAPKKFPVQFIPRSDAHVETIREELQQCQALFSRYEG</sequence>
<comment type="similarity">
    <text evidence="2 7">Belongs to the cytochrome P450 family.</text>
</comment>
<dbReference type="CDD" id="cd11065">
    <property type="entry name" value="CYP64-like"/>
    <property type="match status" value="1"/>
</dbReference>
<dbReference type="InterPro" id="IPR050364">
    <property type="entry name" value="Cytochrome_P450_fung"/>
</dbReference>
<evidence type="ECO:0000256" key="3">
    <source>
        <dbReference type="ARBA" id="ARBA00022723"/>
    </source>
</evidence>
<keyword evidence="3 7" id="KW-0479">Metal-binding</keyword>
<evidence type="ECO:0000256" key="2">
    <source>
        <dbReference type="ARBA" id="ARBA00010617"/>
    </source>
</evidence>
<dbReference type="Proteomes" id="UP001610446">
    <property type="component" value="Unassembled WGS sequence"/>
</dbReference>
<dbReference type="PANTHER" id="PTHR46300">
    <property type="entry name" value="P450, PUTATIVE (EUROFUNG)-RELATED-RELATED"/>
    <property type="match status" value="1"/>
</dbReference>
<evidence type="ECO:0000256" key="5">
    <source>
        <dbReference type="ARBA" id="ARBA00023004"/>
    </source>
</evidence>
<keyword evidence="8" id="KW-0732">Signal</keyword>